<keyword evidence="14" id="KW-1185">Reference proteome</keyword>
<evidence type="ECO:0000256" key="8">
    <source>
        <dbReference type="ARBA" id="ARBA00093627"/>
    </source>
</evidence>
<dbReference type="EMBL" id="BBTG02000012">
    <property type="protein sequence ID" value="GAO15143.1"/>
    <property type="molecule type" value="Genomic_DNA"/>
</dbReference>
<feature type="compositionally biased region" description="Low complexity" evidence="10">
    <location>
        <begin position="870"/>
        <end position="880"/>
    </location>
</feature>
<keyword evidence="4 9" id="KW-0694">RNA-binding</keyword>
<dbReference type="InterPro" id="IPR000504">
    <property type="entry name" value="RRM_dom"/>
</dbReference>
<dbReference type="GO" id="GO:0008380">
    <property type="term" value="P:RNA splicing"/>
    <property type="evidence" value="ECO:0007669"/>
    <property type="project" value="UniProtKB-KW"/>
</dbReference>
<sequence>MADPVGQDNWLAYLEEAVRNASDLEQRVHIVELFKTAVAAEPGSLRLWMAYCEYFQKLWECSFSPDDGWSEEEQLMGQELFPLEASLDLWKQGYEAIQYRLGDSHELWDRWISFEIEQFKKSRTSDQLRRITQLYEHRLSTPHITWDHTSQSFSGFLSEYNQTAWESTMKEVTAAVQVTKRAISVRDPFELKLKQAERSNDVETQKSLLRNYLDWEVRGTKRKHQDAELSVKLCSGLFDRALTGLFSTDEDTWLDYIVFLSSTIVDQSSLSELLGACGRAVQHCPWAGKLWGRYILSAEEAHLSFSDIESIKQTANTDNQLCRDGMEGLIEMYSSWCAYLKRTASTTVEEATVADELHAAIEDVNATGRKLYGKEFEGDPKYRLERIYIEYLTEDRGATDEARALWKTLVKSRYHADNFDFWLSYYTWEMLVFLLLRDKDGRSDTPTQATAVLHSAAKRKSVDWPERVLELYLQHCNTYETPEVARQANDFVCQTQKLVTHRREKEQAAQAAQYAAYYEAQAQAQGETRAENQAETQAETQAEVQQQSLERPDVDLTPPPGGGPKRKRDALADAQAEGREDFSKRQRNGHDTTVDTSAPGQPPQRDREHSTVIVTNLPLGATQTEVRKYFKPYGHINNITAFVREEQKQSTTALIEFSSAEEAQSALLRHAKYFGESQISVQPGHDLTVYVANYPPAADEKFITDLFKDCGEILSIRWPSLKVNTHRRFCYISFRDRDASAKAVAKEGTLVEGKYRLLAKYSDPSRKKRREGAIAEGREVHVSNLDQSTTEDQLREVFGKFGTVTRVNIPQSMAGHNRGFAFLDFETKEQAARAAQELNNTKFRSRILKVDVSKENKVKPAAKSTDFQRSSASPAFSPSAQDDEGDEAMGDTSSDRHHDKPSSSEIAARTIALMGLPDTVNDARVKALVEPLGPFVKLIHQPGHGGAIIEFADAATAGKAALRLNSMEYEGRQLRTGSPDQLRHNRPEAADDGANGPRTRQAGSKPKGALLPPALRRPVLGRAAPKRGGPGLAPRKGGPASAAGASAKRTEDGGGSSGSSGPKSNAEFKALFLAGRE</sequence>
<dbReference type="InterPro" id="IPR012677">
    <property type="entry name" value="Nucleotide-bd_a/b_plait_sf"/>
</dbReference>
<evidence type="ECO:0000256" key="6">
    <source>
        <dbReference type="ARBA" id="ARBA00023242"/>
    </source>
</evidence>
<dbReference type="KEGG" id="uvi:66065476"/>
<evidence type="ECO:0000313" key="14">
    <source>
        <dbReference type="Proteomes" id="UP000027002"/>
    </source>
</evidence>
<dbReference type="Pfam" id="PF00076">
    <property type="entry name" value="RRM_1"/>
    <property type="match status" value="3"/>
</dbReference>
<dbReference type="SMART" id="SM00360">
    <property type="entry name" value="RRM"/>
    <property type="match status" value="4"/>
</dbReference>
<dbReference type="SMART" id="SM00361">
    <property type="entry name" value="RRM_1"/>
    <property type="match status" value="1"/>
</dbReference>
<feature type="domain" description="RRM" evidence="11">
    <location>
        <begin position="610"/>
        <end position="694"/>
    </location>
</feature>
<dbReference type="InterPro" id="IPR035979">
    <property type="entry name" value="RBD_domain_sf"/>
</dbReference>
<organism evidence="12 15">
    <name type="scientific">Ustilaginoidea virens</name>
    <name type="common">Rice false smut fungus</name>
    <name type="synonym">Villosiclava virens</name>
    <dbReference type="NCBI Taxonomy" id="1159556"/>
    <lineage>
        <taxon>Eukaryota</taxon>
        <taxon>Fungi</taxon>
        <taxon>Dikarya</taxon>
        <taxon>Ascomycota</taxon>
        <taxon>Pezizomycotina</taxon>
        <taxon>Sordariomycetes</taxon>
        <taxon>Hypocreomycetidae</taxon>
        <taxon>Hypocreales</taxon>
        <taxon>Clavicipitaceae</taxon>
        <taxon>Ustilaginoidea</taxon>
    </lineage>
</organism>
<evidence type="ECO:0000256" key="4">
    <source>
        <dbReference type="ARBA" id="ARBA00022884"/>
    </source>
</evidence>
<proteinExistence type="predicted"/>
<reference evidence="12" key="1">
    <citation type="journal article" date="2016" name="Genome Announc.">
        <title>Genome Sequence of Ustilaginoidea virens IPU010, a Rice Pathogenic Fungus Causing False Smut.</title>
        <authorList>
            <person name="Kumagai T."/>
            <person name="Ishii T."/>
            <person name="Terai G."/>
            <person name="Umemura M."/>
            <person name="Machida M."/>
            <person name="Asai K."/>
        </authorList>
    </citation>
    <scope>NUCLEOTIDE SEQUENCE [LARGE SCALE GENOMIC DNA]</scope>
    <source>
        <strain evidence="12">IPU010</strain>
    </source>
</reference>
<feature type="domain" description="RRM" evidence="11">
    <location>
        <begin position="909"/>
        <end position="981"/>
    </location>
</feature>
<dbReference type="AlphaFoldDB" id="A0A063C6Q2"/>
<dbReference type="InterPro" id="IPR003107">
    <property type="entry name" value="HAT"/>
</dbReference>
<feature type="compositionally biased region" description="Low complexity" evidence="10">
    <location>
        <begin position="1008"/>
        <end position="1023"/>
    </location>
</feature>
<comment type="subcellular location">
    <subcellularLocation>
        <location evidence="1">Nucleus</location>
    </subcellularLocation>
</comment>
<evidence type="ECO:0000313" key="13">
    <source>
        <dbReference type="EMBL" id="QUC20457.1"/>
    </source>
</evidence>
<reference evidence="15" key="2">
    <citation type="journal article" date="2016" name="Genome Announc.">
        <title>Genome sequence of Ustilaginoidea virens IPU010, a rice pathogenic fungus causing false smut.</title>
        <authorList>
            <person name="Kumagai T."/>
            <person name="Ishii T."/>
            <person name="Terai G."/>
            <person name="Umemura M."/>
            <person name="Machida M."/>
            <person name="Asai K."/>
        </authorList>
    </citation>
    <scope>NUCLEOTIDE SEQUENCE [LARGE SCALE GENOMIC DNA]</scope>
    <source>
        <strain evidence="15">IPU010</strain>
    </source>
</reference>
<feature type="compositionally biased region" description="Basic and acidic residues" evidence="10">
    <location>
        <begin position="893"/>
        <end position="902"/>
    </location>
</feature>
<dbReference type="PROSITE" id="PS50102">
    <property type="entry name" value="RRM"/>
    <property type="match status" value="4"/>
</dbReference>
<dbReference type="HOGENOM" id="CLU_003925_2_0_1"/>
<accession>A0A063C6Q2</accession>
<keyword evidence="3" id="KW-0677">Repeat</keyword>
<evidence type="ECO:0000256" key="7">
    <source>
        <dbReference type="ARBA" id="ARBA00093374"/>
    </source>
</evidence>
<evidence type="ECO:0000256" key="9">
    <source>
        <dbReference type="PROSITE-ProRule" id="PRU00176"/>
    </source>
</evidence>
<evidence type="ECO:0000256" key="10">
    <source>
        <dbReference type="SAM" id="MobiDB-lite"/>
    </source>
</evidence>
<dbReference type="GeneID" id="66065476"/>
<dbReference type="InterPro" id="IPR011990">
    <property type="entry name" value="TPR-like_helical_dom_sf"/>
</dbReference>
<dbReference type="GO" id="GO:0003723">
    <property type="term" value="F:RNA binding"/>
    <property type="evidence" value="ECO:0007669"/>
    <property type="project" value="UniProtKB-UniRule"/>
</dbReference>
<keyword evidence="5" id="KW-0508">mRNA splicing</keyword>
<reference evidence="13" key="3">
    <citation type="submission" date="2020-03" db="EMBL/GenBank/DDBJ databases">
        <title>A mixture of massive structural variations and highly conserved coding sequences in Ustilaginoidea virens genome.</title>
        <authorList>
            <person name="Zhang K."/>
            <person name="Zhao Z."/>
            <person name="Zhang Z."/>
            <person name="Li Y."/>
            <person name="Hsiang T."/>
            <person name="Sun W."/>
        </authorList>
    </citation>
    <scope>NUCLEOTIDE SEQUENCE</scope>
    <source>
        <strain evidence="13">UV-8b</strain>
    </source>
</reference>
<dbReference type="OrthoDB" id="360390at2759"/>
<feature type="compositionally biased region" description="Low complexity" evidence="10">
    <location>
        <begin position="1033"/>
        <end position="1047"/>
    </location>
</feature>
<evidence type="ECO:0000256" key="3">
    <source>
        <dbReference type="ARBA" id="ARBA00022737"/>
    </source>
</evidence>
<gene>
    <name evidence="13" type="ORF">UV8b_04698</name>
    <name evidence="12" type="ORF">UVI_02029590</name>
</gene>
<feature type="compositionally biased region" description="Basic and acidic residues" evidence="10">
    <location>
        <begin position="576"/>
        <end position="593"/>
    </location>
</feature>
<protein>
    <recommendedName>
        <fullName evidence="8">U4/U6 snRNA-associated-splicing factor PRP24</fullName>
    </recommendedName>
</protein>
<dbReference type="SUPFAM" id="SSF54928">
    <property type="entry name" value="RNA-binding domain, RBD"/>
    <property type="match status" value="3"/>
</dbReference>
<dbReference type="Proteomes" id="UP000027002">
    <property type="component" value="Chromosome 4"/>
</dbReference>
<evidence type="ECO:0000256" key="2">
    <source>
        <dbReference type="ARBA" id="ARBA00022664"/>
    </source>
</evidence>
<dbReference type="Gene3D" id="3.30.70.330">
    <property type="match status" value="4"/>
</dbReference>
<feature type="region of interest" description="Disordered" evidence="10">
    <location>
        <begin position="858"/>
        <end position="904"/>
    </location>
</feature>
<dbReference type="InterPro" id="IPR031766">
    <property type="entry name" value="RRM_occluded"/>
</dbReference>
<comment type="function">
    <text evidence="7">Functions as a recycling factor of the spliceosome, a machinery that forms on each precursor-messenger RNA (pre-mRNA) and catalyzes the removal of introns. Chaperones the re-annealing of U4 and U6 snRNAs (small nuclear RNAs) released from previous rounds of splicing, an initial step in reforming the U4/U6-U5 tri-snRNP (small nuclear ribonucleoprotein) that can reassemble into another spliceosome complex; this step involves binding U6 and facilitating the unwinding of the U6 internal stem loop, followed by base-pairing of U6 to U4.</text>
</comment>
<name>A0A063C6Q2_USTVR</name>
<dbReference type="InterPro" id="IPR003954">
    <property type="entry name" value="RRM_euk-type"/>
</dbReference>
<feature type="compositionally biased region" description="Low complexity" evidence="10">
    <location>
        <begin position="526"/>
        <end position="547"/>
    </location>
</feature>
<evidence type="ECO:0000256" key="5">
    <source>
        <dbReference type="ARBA" id="ARBA00023187"/>
    </source>
</evidence>
<feature type="domain" description="RRM" evidence="11">
    <location>
        <begin position="687"/>
        <end position="764"/>
    </location>
</feature>
<dbReference type="PANTHER" id="PTHR10352">
    <property type="entry name" value="EUKARYOTIC TRANSLATION INITIATION FACTOR 3 SUBUNIT G"/>
    <property type="match status" value="1"/>
</dbReference>
<evidence type="ECO:0000313" key="12">
    <source>
        <dbReference type="EMBL" id="GAO15143.1"/>
    </source>
</evidence>
<dbReference type="FunFam" id="3.30.70.330:FF:000365">
    <property type="entry name" value="U4/U6 snRNA-associated-splicing factor PRP24"/>
    <property type="match status" value="1"/>
</dbReference>
<dbReference type="CDD" id="cd00590">
    <property type="entry name" value="RRM_SF"/>
    <property type="match status" value="1"/>
</dbReference>
<feature type="region of interest" description="Disordered" evidence="10">
    <location>
        <begin position="972"/>
        <end position="1077"/>
    </location>
</feature>
<dbReference type="EMBL" id="CP072756">
    <property type="protein sequence ID" value="QUC20457.1"/>
    <property type="molecule type" value="Genomic_DNA"/>
</dbReference>
<dbReference type="Gene3D" id="1.25.40.10">
    <property type="entry name" value="Tetratricopeptide repeat domain"/>
    <property type="match status" value="1"/>
</dbReference>
<dbReference type="SMART" id="SM00386">
    <property type="entry name" value="HAT"/>
    <property type="match status" value="3"/>
</dbReference>
<evidence type="ECO:0000259" key="11">
    <source>
        <dbReference type="PROSITE" id="PS50102"/>
    </source>
</evidence>
<dbReference type="Proteomes" id="UP000054053">
    <property type="component" value="Unassembled WGS sequence"/>
</dbReference>
<dbReference type="SUPFAM" id="SSF48452">
    <property type="entry name" value="TPR-like"/>
    <property type="match status" value="1"/>
</dbReference>
<feature type="region of interest" description="Disordered" evidence="10">
    <location>
        <begin position="526"/>
        <end position="611"/>
    </location>
</feature>
<dbReference type="GO" id="GO:0006397">
    <property type="term" value="P:mRNA processing"/>
    <property type="evidence" value="ECO:0007669"/>
    <property type="project" value="UniProtKB-KW"/>
</dbReference>
<dbReference type="GO" id="GO:0005688">
    <property type="term" value="C:U6 snRNP"/>
    <property type="evidence" value="ECO:0007669"/>
    <property type="project" value="UniProtKB-ARBA"/>
</dbReference>
<keyword evidence="6" id="KW-0539">Nucleus</keyword>
<evidence type="ECO:0000313" key="15">
    <source>
        <dbReference type="Proteomes" id="UP000054053"/>
    </source>
</evidence>
<feature type="domain" description="RRM" evidence="11">
    <location>
        <begin position="778"/>
        <end position="855"/>
    </location>
</feature>
<keyword evidence="2" id="KW-0507">mRNA processing</keyword>
<dbReference type="RefSeq" id="XP_042998130.1">
    <property type="nucleotide sequence ID" value="XM_043142196.1"/>
</dbReference>
<dbReference type="Pfam" id="PF16842">
    <property type="entry name" value="RRM_occluded"/>
    <property type="match status" value="1"/>
</dbReference>
<evidence type="ECO:0000256" key="1">
    <source>
        <dbReference type="ARBA" id="ARBA00004123"/>
    </source>
</evidence>
<dbReference type="STRING" id="1159556.A0A063C6Q2"/>